<evidence type="ECO:0000256" key="13">
    <source>
        <dbReference type="ARBA" id="ARBA00023204"/>
    </source>
</evidence>
<dbReference type="RefSeq" id="WP_369710451.1">
    <property type="nucleotide sequence ID" value="NZ_CP165644.1"/>
</dbReference>
<evidence type="ECO:0000256" key="10">
    <source>
        <dbReference type="ARBA" id="ARBA00022842"/>
    </source>
</evidence>
<feature type="active site" evidence="15">
    <location>
        <position position="101"/>
    </location>
</feature>
<dbReference type="SUPFAM" id="SSF56672">
    <property type="entry name" value="DNA/RNA polymerases"/>
    <property type="match status" value="1"/>
</dbReference>
<feature type="binding site" evidence="15">
    <location>
        <position position="100"/>
    </location>
    <ligand>
        <name>Mg(2+)</name>
        <dbReference type="ChEBI" id="CHEBI:18420"/>
    </ligand>
</feature>
<dbReference type="InterPro" id="IPR043128">
    <property type="entry name" value="Rev_trsase/Diguanyl_cyclase"/>
</dbReference>
<dbReference type="Gene3D" id="3.30.70.270">
    <property type="match status" value="1"/>
</dbReference>
<dbReference type="Pfam" id="PF21999">
    <property type="entry name" value="IMS_HHH_1"/>
    <property type="match status" value="1"/>
</dbReference>
<dbReference type="GO" id="GO:0003684">
    <property type="term" value="F:damaged DNA binding"/>
    <property type="evidence" value="ECO:0007669"/>
    <property type="project" value="InterPro"/>
</dbReference>
<comment type="cofactor">
    <cofactor evidence="15">
        <name>Mg(2+)</name>
        <dbReference type="ChEBI" id="CHEBI:18420"/>
    </cofactor>
    <text evidence="15">Binds 2 magnesium ions per subunit.</text>
</comment>
<gene>
    <name evidence="15 17" type="primary">dinB</name>
    <name evidence="17" type="ORF">AB8B22_06115</name>
</gene>
<evidence type="ECO:0000256" key="12">
    <source>
        <dbReference type="ARBA" id="ARBA00023125"/>
    </source>
</evidence>
<dbReference type="GO" id="GO:0005829">
    <property type="term" value="C:cytosol"/>
    <property type="evidence" value="ECO:0007669"/>
    <property type="project" value="TreeGrafter"/>
</dbReference>
<dbReference type="GO" id="GO:0000287">
    <property type="term" value="F:magnesium ion binding"/>
    <property type="evidence" value="ECO:0007669"/>
    <property type="project" value="UniProtKB-UniRule"/>
</dbReference>
<dbReference type="HAMAP" id="MF_01113">
    <property type="entry name" value="DNApol_IV"/>
    <property type="match status" value="1"/>
</dbReference>
<dbReference type="GO" id="GO:0006281">
    <property type="term" value="P:DNA repair"/>
    <property type="evidence" value="ECO:0007669"/>
    <property type="project" value="UniProtKB-UniRule"/>
</dbReference>
<reference evidence="17" key="1">
    <citation type="submission" date="2024-07" db="EMBL/GenBank/DDBJ databases">
        <authorList>
            <person name="Li X.-J."/>
            <person name="Wang X."/>
        </authorList>
    </citation>
    <scope>NUCLEOTIDE SEQUENCE</scope>
    <source>
        <strain evidence="17">HSP-334</strain>
    </source>
</reference>
<evidence type="ECO:0000256" key="8">
    <source>
        <dbReference type="ARBA" id="ARBA00022723"/>
    </source>
</evidence>
<evidence type="ECO:0000256" key="3">
    <source>
        <dbReference type="ARBA" id="ARBA00022457"/>
    </source>
</evidence>
<dbReference type="PROSITE" id="PS50173">
    <property type="entry name" value="UMUC"/>
    <property type="match status" value="1"/>
</dbReference>
<dbReference type="GO" id="GO:0009432">
    <property type="term" value="P:SOS response"/>
    <property type="evidence" value="ECO:0007669"/>
    <property type="project" value="TreeGrafter"/>
</dbReference>
<keyword evidence="10 15" id="KW-0460">Magnesium</keyword>
<organism evidence="17">
    <name type="scientific">Leptotrichia rugosa</name>
    <dbReference type="NCBI Taxonomy" id="3239302"/>
    <lineage>
        <taxon>Bacteria</taxon>
        <taxon>Fusobacteriati</taxon>
        <taxon>Fusobacteriota</taxon>
        <taxon>Fusobacteriia</taxon>
        <taxon>Fusobacteriales</taxon>
        <taxon>Leptotrichiaceae</taxon>
        <taxon>Leptotrichia</taxon>
    </lineage>
</organism>
<accession>A0AB39VF84</accession>
<evidence type="ECO:0000256" key="9">
    <source>
        <dbReference type="ARBA" id="ARBA00022763"/>
    </source>
</evidence>
<evidence type="ECO:0000256" key="14">
    <source>
        <dbReference type="ARBA" id="ARBA00049244"/>
    </source>
</evidence>
<keyword evidence="8 15" id="KW-0479">Metal-binding</keyword>
<dbReference type="Gene3D" id="3.30.1490.100">
    <property type="entry name" value="DNA polymerase, Y-family, little finger domain"/>
    <property type="match status" value="1"/>
</dbReference>
<comment type="similarity">
    <text evidence="2 15">Belongs to the DNA polymerase type-Y family.</text>
</comment>
<evidence type="ECO:0000313" key="17">
    <source>
        <dbReference type="EMBL" id="XDU66002.1"/>
    </source>
</evidence>
<keyword evidence="13 15" id="KW-0234">DNA repair</keyword>
<dbReference type="InterPro" id="IPR053848">
    <property type="entry name" value="IMS_HHH_1"/>
</dbReference>
<keyword evidence="6 15" id="KW-0548">Nucleotidyltransferase</keyword>
<dbReference type="Pfam" id="PF11799">
    <property type="entry name" value="IMS_C"/>
    <property type="match status" value="1"/>
</dbReference>
<feature type="domain" description="UmuC" evidence="16">
    <location>
        <begin position="6"/>
        <end position="191"/>
    </location>
</feature>
<dbReference type="GO" id="GO:0003887">
    <property type="term" value="F:DNA-directed DNA polymerase activity"/>
    <property type="evidence" value="ECO:0007669"/>
    <property type="project" value="UniProtKB-UniRule"/>
</dbReference>
<dbReference type="Gene3D" id="3.40.1170.60">
    <property type="match status" value="1"/>
</dbReference>
<dbReference type="AlphaFoldDB" id="A0AB39VF84"/>
<dbReference type="KEGG" id="lrug:AB8B22_06115"/>
<comment type="subcellular location">
    <subcellularLocation>
        <location evidence="1 15">Cytoplasm</location>
    </subcellularLocation>
</comment>
<dbReference type="GO" id="GO:0042276">
    <property type="term" value="P:error-prone translesion synthesis"/>
    <property type="evidence" value="ECO:0007669"/>
    <property type="project" value="TreeGrafter"/>
</dbReference>
<keyword evidence="4 15" id="KW-0963">Cytoplasm</keyword>
<feature type="binding site" evidence="15">
    <location>
        <position position="10"/>
    </location>
    <ligand>
        <name>Mg(2+)</name>
        <dbReference type="ChEBI" id="CHEBI:18420"/>
    </ligand>
</feature>
<comment type="subunit">
    <text evidence="15">Monomer.</text>
</comment>
<dbReference type="InterPro" id="IPR001126">
    <property type="entry name" value="UmuC"/>
</dbReference>
<evidence type="ECO:0000256" key="1">
    <source>
        <dbReference type="ARBA" id="ARBA00004496"/>
    </source>
</evidence>
<dbReference type="SUPFAM" id="SSF100879">
    <property type="entry name" value="Lesion bypass DNA polymerase (Y-family), little finger domain"/>
    <property type="match status" value="1"/>
</dbReference>
<evidence type="ECO:0000256" key="15">
    <source>
        <dbReference type="HAMAP-Rule" id="MF_01113"/>
    </source>
</evidence>
<dbReference type="InterPro" id="IPR022880">
    <property type="entry name" value="DNApol_IV"/>
</dbReference>
<evidence type="ECO:0000256" key="11">
    <source>
        <dbReference type="ARBA" id="ARBA00022932"/>
    </source>
</evidence>
<proteinExistence type="inferred from homology"/>
<keyword evidence="3 15" id="KW-0515">Mutator protein</keyword>
<dbReference type="InterPro" id="IPR043502">
    <property type="entry name" value="DNA/RNA_pol_sf"/>
</dbReference>
<evidence type="ECO:0000256" key="2">
    <source>
        <dbReference type="ARBA" id="ARBA00010945"/>
    </source>
</evidence>
<keyword evidence="11 15" id="KW-0239">DNA-directed DNA polymerase</keyword>
<protein>
    <recommendedName>
        <fullName evidence="15">DNA polymerase IV</fullName>
        <shortName evidence="15">Pol IV</shortName>
        <ecNumber evidence="15">2.7.7.7</ecNumber>
    </recommendedName>
</protein>
<dbReference type="EC" id="2.7.7.7" evidence="15"/>
<dbReference type="Pfam" id="PF00817">
    <property type="entry name" value="IMS"/>
    <property type="match status" value="1"/>
</dbReference>
<keyword evidence="7 15" id="KW-0235">DNA replication</keyword>
<keyword evidence="12 15" id="KW-0238">DNA-binding</keyword>
<evidence type="ECO:0000256" key="5">
    <source>
        <dbReference type="ARBA" id="ARBA00022679"/>
    </source>
</evidence>
<evidence type="ECO:0000256" key="7">
    <source>
        <dbReference type="ARBA" id="ARBA00022705"/>
    </source>
</evidence>
<dbReference type="InterPro" id="IPR050116">
    <property type="entry name" value="DNA_polymerase-Y"/>
</dbReference>
<evidence type="ECO:0000256" key="6">
    <source>
        <dbReference type="ARBA" id="ARBA00022695"/>
    </source>
</evidence>
<feature type="site" description="Substrate discrimination" evidence="15">
    <location>
        <position position="15"/>
    </location>
</feature>
<dbReference type="FunFam" id="3.30.1490.100:FF:000004">
    <property type="entry name" value="DNA polymerase IV"/>
    <property type="match status" value="1"/>
</dbReference>
<dbReference type="InterPro" id="IPR036775">
    <property type="entry name" value="DNA_pol_Y-fam_lit_finger_sf"/>
</dbReference>
<dbReference type="InterPro" id="IPR017961">
    <property type="entry name" value="DNA_pol_Y-fam_little_finger"/>
</dbReference>
<dbReference type="PANTHER" id="PTHR11076:SF33">
    <property type="entry name" value="DNA POLYMERASE KAPPA"/>
    <property type="match status" value="1"/>
</dbReference>
<keyword evidence="9 15" id="KW-0227">DNA damage</keyword>
<comment type="function">
    <text evidence="15">Poorly processive, error-prone DNA polymerase involved in untargeted mutagenesis. Copies undamaged DNA at stalled replication forks, which arise in vivo from mismatched or misaligned primer ends. These misaligned primers can be extended by PolIV. Exhibits no 3'-5' exonuclease (proofreading) activity. May be involved in translesional synthesis, in conjunction with the beta clamp from PolIII.</text>
</comment>
<dbReference type="EMBL" id="CP165644">
    <property type="protein sequence ID" value="XDU66002.1"/>
    <property type="molecule type" value="Genomic_DNA"/>
</dbReference>
<dbReference type="PANTHER" id="PTHR11076">
    <property type="entry name" value="DNA REPAIR POLYMERASE UMUC / TRANSFERASE FAMILY MEMBER"/>
    <property type="match status" value="1"/>
</dbReference>
<dbReference type="NCBIfam" id="NF002677">
    <property type="entry name" value="PRK02406.1"/>
    <property type="match status" value="1"/>
</dbReference>
<keyword evidence="5 15" id="KW-0808">Transferase</keyword>
<name>A0AB39VF84_9FUSO</name>
<dbReference type="CDD" id="cd03586">
    <property type="entry name" value="PolY_Pol_IV_kappa"/>
    <property type="match status" value="1"/>
</dbReference>
<dbReference type="Gene3D" id="1.10.150.20">
    <property type="entry name" value="5' to 3' exonuclease, C-terminal subdomain"/>
    <property type="match status" value="1"/>
</dbReference>
<evidence type="ECO:0000259" key="16">
    <source>
        <dbReference type="PROSITE" id="PS50173"/>
    </source>
</evidence>
<evidence type="ECO:0000256" key="4">
    <source>
        <dbReference type="ARBA" id="ARBA00022490"/>
    </source>
</evidence>
<sequence>MNNKIYLHYDMDAFFASIEQRDNPNLRGKAIAVGSGVVTTASYEARKFGIKSAMAMANARKLCPHLKVVYPRKNFYFAEGKKIQDLIRKIIKIYEFTSVDEGYLDITQFIFAENQTEIKKISKIKRFIKKFKEYIYKNVNLTCSVGIGFSKVSAKIASDANKPNGFFIFENKNHFMNYISEKDFSIIPGIGKKTKEILNFHFGVTKVSQLYEISKDELIKKFGASRGEYIYDVIRGEHFAKINVDRKRKSYGYEITFSQNVDEIYELQEEIKAQVKKICQKLKEQKEFVKTVTVKIKYSDFAVHTRSKTLENVTNDEKLMYKIALENFNYLIKKDEVRLIGIYVSNIFKRSYIQLKLIDAT</sequence>
<comment type="catalytic activity">
    <reaction evidence="14 15">
        <text>DNA(n) + a 2'-deoxyribonucleoside 5'-triphosphate = DNA(n+1) + diphosphate</text>
        <dbReference type="Rhea" id="RHEA:22508"/>
        <dbReference type="Rhea" id="RHEA-COMP:17339"/>
        <dbReference type="Rhea" id="RHEA-COMP:17340"/>
        <dbReference type="ChEBI" id="CHEBI:33019"/>
        <dbReference type="ChEBI" id="CHEBI:61560"/>
        <dbReference type="ChEBI" id="CHEBI:173112"/>
        <dbReference type="EC" id="2.7.7.7"/>
    </reaction>
</comment>
<dbReference type="GO" id="GO:0006261">
    <property type="term" value="P:DNA-templated DNA replication"/>
    <property type="evidence" value="ECO:0007669"/>
    <property type="project" value="UniProtKB-UniRule"/>
</dbReference>